<evidence type="ECO:0000313" key="3">
    <source>
        <dbReference type="Proteomes" id="UP000242664"/>
    </source>
</evidence>
<feature type="transmembrane region" description="Helical" evidence="1">
    <location>
        <begin position="143"/>
        <end position="167"/>
    </location>
</feature>
<evidence type="ECO:0000313" key="2">
    <source>
        <dbReference type="EMBL" id="EDN57802.1"/>
    </source>
</evidence>
<name>A0ABM9WWZ4_VIBAE</name>
<sequence>MGSAPDGSCARSRKIFGEINMPLPFILAGAAVAAASYGAKKGYDGYQDKSEANDIIESAKRKYDEERTVFDKQNEQTNKSLTSLGEFQLQVGNDFKEFRTIAEKLLVKLNQSNSKDLEIDFPQHKLDEIDGLALSTTAYMSKVAGAGAAGAAAAYAVYGGVMAMAAASTGTPIAALSGAAAYNATMAAIGGGSLAAGGFGMAGGAMVLGGVVAAPIMAIAGWAFASHAEEALSDARKTRAEVNEAVGKMEKGRKQLAKTKLYADRIYKEIERLYSVFKEYFDSLKAFEQLLSNKADISKFEDDVIRLIQNGYQIAAILTDIITTPLFKPKKDAQGNVVLNDENIVQIETDSDGMQVINESGIKATLAKSSNTHK</sequence>
<keyword evidence="1" id="KW-0812">Transmembrane</keyword>
<keyword evidence="3" id="KW-1185">Reference proteome</keyword>
<reference evidence="3" key="1">
    <citation type="submission" date="2006-10" db="EMBL/GenBank/DDBJ databases">
        <authorList>
            <person name="Heidelberg J."/>
            <person name="Sebastian Y."/>
        </authorList>
    </citation>
    <scope>NUCLEOTIDE SEQUENCE [LARGE SCALE GENOMIC DNA]</scope>
    <source>
        <strain evidence="3">EX25</strain>
    </source>
</reference>
<keyword evidence="1" id="KW-0472">Membrane</keyword>
<protein>
    <submittedName>
        <fullName evidence="2">Methyl-accepting chemotaxis protein</fullName>
    </submittedName>
</protein>
<proteinExistence type="predicted"/>
<feature type="transmembrane region" description="Helical" evidence="1">
    <location>
        <begin position="21"/>
        <end position="39"/>
    </location>
</feature>
<accession>A0ABM9WWZ4</accession>
<dbReference type="EMBL" id="DS267815">
    <property type="protein sequence ID" value="EDN57802.1"/>
    <property type="molecule type" value="Genomic_DNA"/>
</dbReference>
<evidence type="ECO:0000256" key="1">
    <source>
        <dbReference type="SAM" id="Phobius"/>
    </source>
</evidence>
<feature type="transmembrane region" description="Helical" evidence="1">
    <location>
        <begin position="203"/>
        <end position="225"/>
    </location>
</feature>
<keyword evidence="1" id="KW-1133">Transmembrane helix</keyword>
<dbReference type="Proteomes" id="UP000242664">
    <property type="component" value="Unassembled WGS sequence"/>
</dbReference>
<feature type="transmembrane region" description="Helical" evidence="1">
    <location>
        <begin position="173"/>
        <end position="196"/>
    </location>
</feature>
<gene>
    <name evidence="2" type="ORF">VEx25_0119</name>
</gene>
<organism evidence="2 3">
    <name type="scientific">Vibrio antiquarius (strain Ex25)</name>
    <dbReference type="NCBI Taxonomy" id="150340"/>
    <lineage>
        <taxon>Bacteria</taxon>
        <taxon>Pseudomonadati</taxon>
        <taxon>Pseudomonadota</taxon>
        <taxon>Gammaproteobacteria</taxon>
        <taxon>Vibrionales</taxon>
        <taxon>Vibrionaceae</taxon>
        <taxon>Vibrio</taxon>
        <taxon>Vibrio diabolicus subgroup</taxon>
    </lineage>
</organism>